<dbReference type="Proteomes" id="UP000269689">
    <property type="component" value="Unassembled WGS sequence"/>
</dbReference>
<accession>A0A3N4UM72</accession>
<keyword evidence="2" id="KW-1185">Reference proteome</keyword>
<proteinExistence type="predicted"/>
<evidence type="ECO:0000313" key="1">
    <source>
        <dbReference type="EMBL" id="RPE71746.1"/>
    </source>
</evidence>
<reference evidence="1 2" key="1">
    <citation type="submission" date="2018-11" db="EMBL/GenBank/DDBJ databases">
        <title>Genomic Encyclopedia of Type Strains, Phase IV (KMG-IV): sequencing the most valuable type-strain genomes for metagenomic binning, comparative biology and taxonomic classification.</title>
        <authorList>
            <person name="Goeker M."/>
        </authorList>
    </citation>
    <scope>NUCLEOTIDE SEQUENCE [LARGE SCALE GENOMIC DNA]</scope>
    <source>
        <strain evidence="1 2">DSM 104731</strain>
    </source>
</reference>
<name>A0A3N4UM72_9RHOB</name>
<evidence type="ECO:0000313" key="2">
    <source>
        <dbReference type="Proteomes" id="UP000269689"/>
    </source>
</evidence>
<gene>
    <name evidence="1" type="ORF">EDD53_0874</name>
</gene>
<protein>
    <submittedName>
        <fullName evidence="1">Uncharacterized protein</fullName>
    </submittedName>
</protein>
<sequence length="52" mass="5851">MKVLYGALLALPRQCGGKLHIFKARLKEYYRIPDFCCFQTITACSTENAPAV</sequence>
<dbReference type="AlphaFoldDB" id="A0A3N4UM72"/>
<dbReference type="EMBL" id="RKQK01000001">
    <property type="protein sequence ID" value="RPE71746.1"/>
    <property type="molecule type" value="Genomic_DNA"/>
</dbReference>
<comment type="caution">
    <text evidence="1">The sequence shown here is derived from an EMBL/GenBank/DDBJ whole genome shotgun (WGS) entry which is preliminary data.</text>
</comment>
<organism evidence="1 2">
    <name type="scientific">Pacificibacter maritimus</name>
    <dbReference type="NCBI Taxonomy" id="762213"/>
    <lineage>
        <taxon>Bacteria</taxon>
        <taxon>Pseudomonadati</taxon>
        <taxon>Pseudomonadota</taxon>
        <taxon>Alphaproteobacteria</taxon>
        <taxon>Rhodobacterales</taxon>
        <taxon>Roseobacteraceae</taxon>
        <taxon>Pacificibacter</taxon>
    </lineage>
</organism>